<dbReference type="PANTHER" id="PTHR10963">
    <property type="entry name" value="GLYCOSYL HYDROLASE-RELATED"/>
    <property type="match status" value="1"/>
</dbReference>
<comment type="similarity">
    <text evidence="1">Belongs to the glycosyl hydrolase 16 family.</text>
</comment>
<keyword evidence="3" id="KW-1133">Transmembrane helix</keyword>
<dbReference type="Proteomes" id="UP000503462">
    <property type="component" value="Chromosome 1"/>
</dbReference>
<feature type="region of interest" description="Disordered" evidence="2">
    <location>
        <begin position="1"/>
        <end position="76"/>
    </location>
</feature>
<evidence type="ECO:0000256" key="3">
    <source>
        <dbReference type="SAM" id="Phobius"/>
    </source>
</evidence>
<sequence length="490" mass="54890">MAIFGRKGKKAAKEAEKAAAQETNTTDNEKSGRDTPESQQGHKGNPFATPKFSEPPSRDPQDSTESGSGYFPPVQTKSYVPRRRKFVSARLKEGELDDKPWVRGKDDPNYKRRRWEKAMFWICIALGVVIGAAICAFEYMSVSTGVFCPIWEDDFHSIDTSAWNYEWQRGGFGTGSFEWTTDDPKNAYTDANGLHIVPTLTTDSTNITLDQIYDGYVINMTTDKTCTSTDYTMCSIRSNKTSGDIINPVRSARLTTRHKKTIKYGRVEVVAKMPQGDWLWPAIWMMPDTEAYGAWPMSGEIDIAESRGNSPDNYTDGRNSVISALHWGPSPLTDGFWRTSGKHNIKRTDYSKAFHTYGLEWTQDYLFTYIDSKLLQVFFIKFNDGSGNMWNRGDFGSALANRSALFNPWSQTGLANTPFDQEFYLILDVAVGGTNGYWPDGVSNKPWGDGSLTSPKSFYDARNIWLPTWGAGDARGMTVKSVKMSKAGAC</sequence>
<dbReference type="GO" id="GO:0004553">
    <property type="term" value="F:hydrolase activity, hydrolyzing O-glycosyl compounds"/>
    <property type="evidence" value="ECO:0007669"/>
    <property type="project" value="InterPro"/>
</dbReference>
<dbReference type="InterPro" id="IPR013320">
    <property type="entry name" value="ConA-like_dom_sf"/>
</dbReference>
<dbReference type="PANTHER" id="PTHR10963:SF55">
    <property type="entry name" value="GLYCOSIDE HYDROLASE FAMILY 16 PROTEIN"/>
    <property type="match status" value="1"/>
</dbReference>
<gene>
    <name evidence="5" type="ORF">AMS68_000917</name>
</gene>
<evidence type="ECO:0000313" key="5">
    <source>
        <dbReference type="EMBL" id="QIW95399.1"/>
    </source>
</evidence>
<dbReference type="SUPFAM" id="SSF49899">
    <property type="entry name" value="Concanavalin A-like lectins/glucanases"/>
    <property type="match status" value="1"/>
</dbReference>
<feature type="domain" description="GH16" evidence="4">
    <location>
        <begin position="149"/>
        <end position="490"/>
    </location>
</feature>
<dbReference type="EMBL" id="CP051139">
    <property type="protein sequence ID" value="QIW95399.1"/>
    <property type="molecule type" value="Genomic_DNA"/>
</dbReference>
<dbReference type="Gene3D" id="2.60.120.200">
    <property type="match status" value="1"/>
</dbReference>
<dbReference type="Pfam" id="PF00722">
    <property type="entry name" value="Glyco_hydro_16"/>
    <property type="match status" value="1"/>
</dbReference>
<dbReference type="OrthoDB" id="4781at2759"/>
<feature type="compositionally biased region" description="Basic residues" evidence="2">
    <location>
        <begin position="1"/>
        <end position="10"/>
    </location>
</feature>
<dbReference type="PROSITE" id="PS51762">
    <property type="entry name" value="GH16_2"/>
    <property type="match status" value="1"/>
</dbReference>
<organism evidence="5 6">
    <name type="scientific">Peltaster fructicola</name>
    <dbReference type="NCBI Taxonomy" id="286661"/>
    <lineage>
        <taxon>Eukaryota</taxon>
        <taxon>Fungi</taxon>
        <taxon>Dikarya</taxon>
        <taxon>Ascomycota</taxon>
        <taxon>Pezizomycotina</taxon>
        <taxon>Dothideomycetes</taxon>
        <taxon>Dothideomycetes incertae sedis</taxon>
        <taxon>Peltaster</taxon>
    </lineage>
</organism>
<evidence type="ECO:0000313" key="6">
    <source>
        <dbReference type="Proteomes" id="UP000503462"/>
    </source>
</evidence>
<evidence type="ECO:0000259" key="4">
    <source>
        <dbReference type="PROSITE" id="PS51762"/>
    </source>
</evidence>
<evidence type="ECO:0000256" key="1">
    <source>
        <dbReference type="ARBA" id="ARBA00006865"/>
    </source>
</evidence>
<protein>
    <recommendedName>
        <fullName evidence="4">GH16 domain-containing protein</fullName>
    </recommendedName>
</protein>
<keyword evidence="6" id="KW-1185">Reference proteome</keyword>
<keyword evidence="3" id="KW-0812">Transmembrane</keyword>
<dbReference type="AlphaFoldDB" id="A0A6H0XLL7"/>
<dbReference type="GO" id="GO:0005975">
    <property type="term" value="P:carbohydrate metabolic process"/>
    <property type="evidence" value="ECO:0007669"/>
    <property type="project" value="InterPro"/>
</dbReference>
<dbReference type="InterPro" id="IPR050546">
    <property type="entry name" value="Glycosyl_Hydrlase_16"/>
</dbReference>
<reference evidence="5 6" key="1">
    <citation type="journal article" date="2016" name="Sci. Rep.">
        <title>Peltaster fructicola genome reveals evolution from an invasive phytopathogen to an ectophytic parasite.</title>
        <authorList>
            <person name="Xu C."/>
            <person name="Chen H."/>
            <person name="Gleason M.L."/>
            <person name="Xu J.R."/>
            <person name="Liu H."/>
            <person name="Zhang R."/>
            <person name="Sun G."/>
        </authorList>
    </citation>
    <scope>NUCLEOTIDE SEQUENCE [LARGE SCALE GENOMIC DNA]</scope>
    <source>
        <strain evidence="5 6">LNHT1506</strain>
    </source>
</reference>
<dbReference type="InterPro" id="IPR000757">
    <property type="entry name" value="Beta-glucanase-like"/>
</dbReference>
<keyword evidence="3" id="KW-0472">Membrane</keyword>
<evidence type="ECO:0000256" key="2">
    <source>
        <dbReference type="SAM" id="MobiDB-lite"/>
    </source>
</evidence>
<name>A0A6H0XLL7_9PEZI</name>
<accession>A0A6H0XLL7</accession>
<feature type="compositionally biased region" description="Basic and acidic residues" evidence="2">
    <location>
        <begin position="27"/>
        <end position="36"/>
    </location>
</feature>
<proteinExistence type="inferred from homology"/>
<feature type="transmembrane region" description="Helical" evidence="3">
    <location>
        <begin position="118"/>
        <end position="140"/>
    </location>
</feature>